<evidence type="ECO:0000313" key="1">
    <source>
        <dbReference type="EMBL" id="EJW95562.1"/>
    </source>
</evidence>
<sequence>MLPTTARNTMTSLLRFIPPAIRTPLCCRNIFPVMTATCGY</sequence>
<organism evidence="1">
    <name type="scientific">gut metagenome</name>
    <dbReference type="NCBI Taxonomy" id="749906"/>
    <lineage>
        <taxon>unclassified sequences</taxon>
        <taxon>metagenomes</taxon>
        <taxon>organismal metagenomes</taxon>
    </lineage>
</organism>
<reference evidence="1" key="1">
    <citation type="journal article" date="2012" name="PLoS ONE">
        <title>Gene sets for utilization of primary and secondary nutrition supplies in the distal gut of endangered iberian lynx.</title>
        <authorList>
            <person name="Alcaide M."/>
            <person name="Messina E."/>
            <person name="Richter M."/>
            <person name="Bargiela R."/>
            <person name="Peplies J."/>
            <person name="Huws S.A."/>
            <person name="Newbold C.J."/>
            <person name="Golyshin P.N."/>
            <person name="Simon M.A."/>
            <person name="Lopez G."/>
            <person name="Yakimov M.M."/>
            <person name="Ferrer M."/>
        </authorList>
    </citation>
    <scope>NUCLEOTIDE SEQUENCE</scope>
</reference>
<comment type="caution">
    <text evidence="1">The sequence shown here is derived from an EMBL/GenBank/DDBJ whole genome shotgun (WGS) entry which is preliminary data.</text>
</comment>
<accession>J9G197</accession>
<dbReference type="AlphaFoldDB" id="J9G197"/>
<proteinExistence type="predicted"/>
<dbReference type="EMBL" id="AMCI01005728">
    <property type="protein sequence ID" value="EJW95562.1"/>
    <property type="molecule type" value="Genomic_DNA"/>
</dbReference>
<protein>
    <submittedName>
        <fullName evidence="1">Uncharacterized protein</fullName>
    </submittedName>
</protein>
<gene>
    <name evidence="1" type="ORF">EVA_16330</name>
</gene>
<name>J9G197_9ZZZZ</name>